<keyword evidence="4 5" id="KW-0067">ATP-binding</keyword>
<evidence type="ECO:0000256" key="5">
    <source>
        <dbReference type="PROSITE-ProRule" id="PRU10141"/>
    </source>
</evidence>
<dbReference type="Proteomes" id="UP000038009">
    <property type="component" value="Unassembled WGS sequence"/>
</dbReference>
<name>A0A0N0P750_LEPSE</name>
<dbReference type="PROSITE" id="PS50011">
    <property type="entry name" value="PROTEIN_KINASE_DOM"/>
    <property type="match status" value="1"/>
</dbReference>
<comment type="caution">
    <text evidence="8">The sequence shown here is derived from an EMBL/GenBank/DDBJ whole genome shotgun (WGS) entry which is preliminary data.</text>
</comment>
<dbReference type="GO" id="GO:0005524">
    <property type="term" value="F:ATP binding"/>
    <property type="evidence" value="ECO:0007669"/>
    <property type="project" value="UniProtKB-UniRule"/>
</dbReference>
<gene>
    <name evidence="8" type="ORF">ABL78_2995</name>
</gene>
<evidence type="ECO:0000256" key="2">
    <source>
        <dbReference type="ARBA" id="ARBA00022741"/>
    </source>
</evidence>
<feature type="domain" description="Protein kinase" evidence="7">
    <location>
        <begin position="994"/>
        <end position="1292"/>
    </location>
</feature>
<feature type="compositionally biased region" description="Low complexity" evidence="6">
    <location>
        <begin position="547"/>
        <end position="565"/>
    </location>
</feature>
<evidence type="ECO:0000256" key="4">
    <source>
        <dbReference type="ARBA" id="ARBA00022840"/>
    </source>
</evidence>
<feature type="compositionally biased region" description="Polar residues" evidence="6">
    <location>
        <begin position="406"/>
        <end position="421"/>
    </location>
</feature>
<feature type="compositionally biased region" description="Basic and acidic residues" evidence="6">
    <location>
        <begin position="848"/>
        <end position="863"/>
    </location>
</feature>
<organism evidence="8 9">
    <name type="scientific">Leptomonas seymouri</name>
    <dbReference type="NCBI Taxonomy" id="5684"/>
    <lineage>
        <taxon>Eukaryota</taxon>
        <taxon>Discoba</taxon>
        <taxon>Euglenozoa</taxon>
        <taxon>Kinetoplastea</taxon>
        <taxon>Metakinetoplastina</taxon>
        <taxon>Trypanosomatida</taxon>
        <taxon>Trypanosomatidae</taxon>
        <taxon>Leishmaniinae</taxon>
        <taxon>Leptomonas</taxon>
    </lineage>
</organism>
<dbReference type="InterPro" id="IPR011009">
    <property type="entry name" value="Kinase-like_dom_sf"/>
</dbReference>
<evidence type="ECO:0000259" key="7">
    <source>
        <dbReference type="PROSITE" id="PS50011"/>
    </source>
</evidence>
<reference evidence="8 9" key="1">
    <citation type="journal article" date="2015" name="PLoS Pathog.">
        <title>Leptomonas seymouri: Adaptations to the Dixenous Life Cycle Analyzed by Genome Sequencing, Transcriptome Profiling and Co-infection with Leishmania donovani.</title>
        <authorList>
            <person name="Kraeva N."/>
            <person name="Butenko A."/>
            <person name="Hlavacova J."/>
            <person name="Kostygov A."/>
            <person name="Myskova J."/>
            <person name="Grybchuk D."/>
            <person name="Lestinova T."/>
            <person name="Votypka J."/>
            <person name="Volf P."/>
            <person name="Opperdoes F."/>
            <person name="Flegontov P."/>
            <person name="Lukes J."/>
            <person name="Yurchenko V."/>
        </authorList>
    </citation>
    <scope>NUCLEOTIDE SEQUENCE [LARGE SCALE GENOMIC DNA]</scope>
    <source>
        <strain evidence="8 9">ATCC 30220</strain>
    </source>
</reference>
<dbReference type="PROSITE" id="PS00108">
    <property type="entry name" value="PROTEIN_KINASE_ST"/>
    <property type="match status" value="1"/>
</dbReference>
<dbReference type="GO" id="GO:0004672">
    <property type="term" value="F:protein kinase activity"/>
    <property type="evidence" value="ECO:0007669"/>
    <property type="project" value="InterPro"/>
</dbReference>
<feature type="compositionally biased region" description="Low complexity" evidence="6">
    <location>
        <begin position="653"/>
        <end position="668"/>
    </location>
</feature>
<feature type="region of interest" description="Disordered" evidence="6">
    <location>
        <begin position="53"/>
        <end position="84"/>
    </location>
</feature>
<dbReference type="SMART" id="SM00220">
    <property type="entry name" value="S_TKc"/>
    <property type="match status" value="1"/>
</dbReference>
<keyword evidence="3" id="KW-0418">Kinase</keyword>
<keyword evidence="2 5" id="KW-0547">Nucleotide-binding</keyword>
<sequence length="1310" mass="136270">MDAASRVSASHSASAVDGAIACCVVCGGVRGDLVLRQSGYKCPHCIGKSASKRFRHTRRQQKSKLPSHTDGSAPPAGSGEAAPALPVDSFSRVPLLSSSPSTSALPPSGGVSSARGSSASGSAHRPIEEYISSTSIFRVALRFALQGRKAHDTDGSSAAGDDVTSDQAFPSLLGESQRSVDLPAALPGAGAQLLPAVLLASEALHPSHKSDGLHRPTAFGGAGPAVPPEVPRTRATLDDADDDARAHTWRSSASIAERAPLRLPRRRTLMSPADASTASAEGCAAIVALAPPPQPPGSGDEECGAYLKAEDADGGTPAAWTPVRMPVLPTPLTVRCFEDEDALSEGVDTSFRVDQLPPLESATDPYLSRPQTPRGGTGSSAANTAQSSRRNVHNASLTGKLASRARNASPSPNMAIDTTANLLAPRAGSRTTSASSSVLERRSLSRLPAHRAHAHSTSSPAGDVHLRTASTLTQSSIVAGFAAARTSANGSCARPGEPTASGSDTSPVQHVPRCVSGNNGTKSRALGRAGHVGDQDTTGPRDAEVPSSCSSSSGADRGSLCPSSLSTSPPFALYPEAADGAAAPRSSAACRTRKVARGKAAGAPKAWDSTHADPVASPVVRSLDAVHLTVELILPPAADADAMEALTPTPRKSIASSVRSSSTSLSDSTAHPHSSSNDGYVRYVGRGGISGAFTVTRHLRVRNGNDACSLGVPGASCGPRRRRAVDSAATGGQVEVKKIAYRIVVQDRQSGAVVVTQERRLYPQIIPVLEKVKAIAGDELPACPKKRLPSLCFATDAFIEERRAEVELFLQAVERSPFYVRHPEMLMLLGLRANGAGGGAVLASPDAHFSERGRGEPGSERSTGRATGSNGLGHGAGARPGTEPRQRGPAAGAAPSHELIAQAAGGATQSSHRSAAALAGVDSSVVSATGAATSSYLDSAVLDAYRVAAAGSGAAQPPGLFCRTPSQSSVSTSRSSVVRCHKMDEVTMDDLEHIQLGNLIGRGTFGTVHLGLVQTHRGPLMVAVKVMTVGEGVPSDELVSLQRELDVLCAVRHKNIVRFLGSSLHPSTHELRVFTEYVECGTIHSLVDRFGALTLLSIQQYMRQILHGLQYLHSLSIAHRDIKGENILVTKNGRVKLADFGSCTGAPPDSAAVAAAGVTEEGGGSDAAMSAVSDLPIGSPFYMAPEVIQGTVKSALAADIWSLGCVGIEMLDRQIWEVKPHMNPFVFLYRVGNCGVPPKGLPTEAELAALQQAGKADEAEQCRLYRDFLFACCQVDPEKRPTAADLLKHPFMTYPLSKHLRWMPSSSAHR</sequence>
<keyword evidence="9" id="KW-1185">Reference proteome</keyword>
<dbReference type="SUPFAM" id="SSF64268">
    <property type="entry name" value="PX domain"/>
    <property type="match status" value="1"/>
</dbReference>
<dbReference type="PANTHER" id="PTHR48016">
    <property type="entry name" value="MAP KINASE KINASE KINASE SSK2-RELATED-RELATED"/>
    <property type="match status" value="1"/>
</dbReference>
<evidence type="ECO:0000256" key="6">
    <source>
        <dbReference type="SAM" id="MobiDB-lite"/>
    </source>
</evidence>
<protein>
    <recommendedName>
        <fullName evidence="7">Protein kinase domain-containing protein</fullName>
    </recommendedName>
</protein>
<dbReference type="Gene3D" id="1.10.510.10">
    <property type="entry name" value="Transferase(Phosphotransferase) domain 1"/>
    <property type="match status" value="1"/>
</dbReference>
<dbReference type="SUPFAM" id="SSF56112">
    <property type="entry name" value="Protein kinase-like (PK-like)"/>
    <property type="match status" value="1"/>
</dbReference>
<feature type="region of interest" description="Disordered" evidence="6">
    <location>
        <begin position="843"/>
        <end position="895"/>
    </location>
</feature>
<evidence type="ECO:0000313" key="9">
    <source>
        <dbReference type="Proteomes" id="UP000038009"/>
    </source>
</evidence>
<keyword evidence="1" id="KW-0808">Transferase</keyword>
<feature type="region of interest" description="Disordered" evidence="6">
    <location>
        <begin position="348"/>
        <end position="464"/>
    </location>
</feature>
<evidence type="ECO:0000256" key="3">
    <source>
        <dbReference type="ARBA" id="ARBA00022777"/>
    </source>
</evidence>
<dbReference type="EMBL" id="LJSK01000069">
    <property type="protein sequence ID" value="KPI87917.1"/>
    <property type="molecule type" value="Genomic_DNA"/>
</dbReference>
<feature type="compositionally biased region" description="Basic residues" evidence="6">
    <location>
        <begin position="53"/>
        <end position="62"/>
    </location>
</feature>
<feature type="compositionally biased region" description="Polar residues" evidence="6">
    <location>
        <begin position="669"/>
        <end position="678"/>
    </location>
</feature>
<dbReference type="VEuPathDB" id="TriTrypDB:Lsey_0069_0090"/>
<feature type="region of interest" description="Disordered" evidence="6">
    <location>
        <begin position="207"/>
        <end position="249"/>
    </location>
</feature>
<feature type="region of interest" description="Disordered" evidence="6">
    <location>
        <begin position="488"/>
        <end position="565"/>
    </location>
</feature>
<dbReference type="PANTHER" id="PTHR48016:SF56">
    <property type="entry name" value="MAPKK KINASE"/>
    <property type="match status" value="1"/>
</dbReference>
<proteinExistence type="predicted"/>
<dbReference type="OMA" id="ISRCGTP"/>
<dbReference type="OrthoDB" id="266910at2759"/>
<dbReference type="InterPro" id="IPR036871">
    <property type="entry name" value="PX_dom_sf"/>
</dbReference>
<dbReference type="CDD" id="cd06606">
    <property type="entry name" value="STKc_MAPKKK"/>
    <property type="match status" value="1"/>
</dbReference>
<feature type="binding site" evidence="5">
    <location>
        <position position="1025"/>
    </location>
    <ligand>
        <name>ATP</name>
        <dbReference type="ChEBI" id="CHEBI:30616"/>
    </ligand>
</feature>
<dbReference type="GO" id="GO:0035091">
    <property type="term" value="F:phosphatidylinositol binding"/>
    <property type="evidence" value="ECO:0007669"/>
    <property type="project" value="InterPro"/>
</dbReference>
<feature type="compositionally biased region" description="Polar residues" evidence="6">
    <location>
        <begin position="379"/>
        <end position="397"/>
    </location>
</feature>
<accession>A0A0N0P750</accession>
<feature type="compositionally biased region" description="Basic and acidic residues" evidence="6">
    <location>
        <begin position="531"/>
        <end position="544"/>
    </location>
</feature>
<dbReference type="InterPro" id="IPR050538">
    <property type="entry name" value="MAP_kinase_kinase_kinase"/>
</dbReference>
<dbReference type="InterPro" id="IPR000719">
    <property type="entry name" value="Prot_kinase_dom"/>
</dbReference>
<dbReference type="InterPro" id="IPR008271">
    <property type="entry name" value="Ser/Thr_kinase_AS"/>
</dbReference>
<dbReference type="CDD" id="cd06093">
    <property type="entry name" value="PX_domain"/>
    <property type="match status" value="1"/>
</dbReference>
<evidence type="ECO:0000256" key="1">
    <source>
        <dbReference type="ARBA" id="ARBA00022679"/>
    </source>
</evidence>
<feature type="region of interest" description="Disordered" evidence="6">
    <location>
        <begin position="96"/>
        <end position="123"/>
    </location>
</feature>
<evidence type="ECO:0000313" key="8">
    <source>
        <dbReference type="EMBL" id="KPI87917.1"/>
    </source>
</evidence>
<dbReference type="InterPro" id="IPR017441">
    <property type="entry name" value="Protein_kinase_ATP_BS"/>
</dbReference>
<feature type="region of interest" description="Disordered" evidence="6">
    <location>
        <begin position="649"/>
        <end position="679"/>
    </location>
</feature>
<dbReference type="Pfam" id="PF00069">
    <property type="entry name" value="Pkinase"/>
    <property type="match status" value="1"/>
</dbReference>
<dbReference type="PROSITE" id="PS00107">
    <property type="entry name" value="PROTEIN_KINASE_ATP"/>
    <property type="match status" value="1"/>
</dbReference>
<feature type="compositionally biased region" description="Low complexity" evidence="6">
    <location>
        <begin position="426"/>
        <end position="438"/>
    </location>
</feature>
<feature type="compositionally biased region" description="Low complexity" evidence="6">
    <location>
        <begin position="71"/>
        <end position="84"/>
    </location>
</feature>